<organism evidence="1 2">
    <name type="scientific">Dreissena polymorpha</name>
    <name type="common">Zebra mussel</name>
    <name type="synonym">Mytilus polymorpha</name>
    <dbReference type="NCBI Taxonomy" id="45954"/>
    <lineage>
        <taxon>Eukaryota</taxon>
        <taxon>Metazoa</taxon>
        <taxon>Spiralia</taxon>
        <taxon>Lophotrochozoa</taxon>
        <taxon>Mollusca</taxon>
        <taxon>Bivalvia</taxon>
        <taxon>Autobranchia</taxon>
        <taxon>Heteroconchia</taxon>
        <taxon>Euheterodonta</taxon>
        <taxon>Imparidentia</taxon>
        <taxon>Neoheterodontei</taxon>
        <taxon>Myida</taxon>
        <taxon>Dreissenoidea</taxon>
        <taxon>Dreissenidae</taxon>
        <taxon>Dreissena</taxon>
    </lineage>
</organism>
<keyword evidence="2" id="KW-1185">Reference proteome</keyword>
<dbReference type="EMBL" id="JAIWYP010000012">
    <property type="protein sequence ID" value="KAH3725281.1"/>
    <property type="molecule type" value="Genomic_DNA"/>
</dbReference>
<dbReference type="AlphaFoldDB" id="A0A9D4CIF9"/>
<gene>
    <name evidence="1" type="ORF">DPMN_051115</name>
</gene>
<reference evidence="1" key="2">
    <citation type="submission" date="2020-11" db="EMBL/GenBank/DDBJ databases">
        <authorList>
            <person name="McCartney M.A."/>
            <person name="Auch B."/>
            <person name="Kono T."/>
            <person name="Mallez S."/>
            <person name="Becker A."/>
            <person name="Gohl D.M."/>
            <person name="Silverstein K.A.T."/>
            <person name="Koren S."/>
            <person name="Bechman K.B."/>
            <person name="Herman A."/>
            <person name="Abrahante J.E."/>
            <person name="Garbe J."/>
        </authorList>
    </citation>
    <scope>NUCLEOTIDE SEQUENCE</scope>
    <source>
        <strain evidence="1">Duluth1</strain>
        <tissue evidence="1">Whole animal</tissue>
    </source>
</reference>
<accession>A0A9D4CIF9</accession>
<comment type="caution">
    <text evidence="1">The sequence shown here is derived from an EMBL/GenBank/DDBJ whole genome shotgun (WGS) entry which is preliminary data.</text>
</comment>
<reference evidence="1" key="1">
    <citation type="journal article" date="2019" name="bioRxiv">
        <title>The Genome of the Zebra Mussel, Dreissena polymorpha: A Resource for Invasive Species Research.</title>
        <authorList>
            <person name="McCartney M.A."/>
            <person name="Auch B."/>
            <person name="Kono T."/>
            <person name="Mallez S."/>
            <person name="Zhang Y."/>
            <person name="Obille A."/>
            <person name="Becker A."/>
            <person name="Abrahante J.E."/>
            <person name="Garbe J."/>
            <person name="Badalamenti J.P."/>
            <person name="Herman A."/>
            <person name="Mangelson H."/>
            <person name="Liachko I."/>
            <person name="Sullivan S."/>
            <person name="Sone E.D."/>
            <person name="Koren S."/>
            <person name="Silverstein K.A.T."/>
            <person name="Beckman K.B."/>
            <person name="Gohl D.M."/>
        </authorList>
    </citation>
    <scope>NUCLEOTIDE SEQUENCE</scope>
    <source>
        <strain evidence="1">Duluth1</strain>
        <tissue evidence="1">Whole animal</tissue>
    </source>
</reference>
<evidence type="ECO:0000313" key="1">
    <source>
        <dbReference type="EMBL" id="KAH3725281.1"/>
    </source>
</evidence>
<sequence length="118" mass="13408">MVTSLQYLLKHKFMCKVAGPIVRAIQHMSRGAPGGVLSTEHYERFNNPLLLNLKERFRGASIGLIDIPHTTCADDLALLSHSDWQMNLMLKKVEEFSLRNRYDINPSKSPDPSPDFIL</sequence>
<evidence type="ECO:0008006" key="3">
    <source>
        <dbReference type="Google" id="ProtNLM"/>
    </source>
</evidence>
<protein>
    <recommendedName>
        <fullName evidence="3">Reverse transcriptase</fullName>
    </recommendedName>
</protein>
<dbReference type="Proteomes" id="UP000828390">
    <property type="component" value="Unassembled WGS sequence"/>
</dbReference>
<name>A0A9D4CIF9_DREPO</name>
<evidence type="ECO:0000313" key="2">
    <source>
        <dbReference type="Proteomes" id="UP000828390"/>
    </source>
</evidence>
<proteinExistence type="predicted"/>